<keyword evidence="2" id="KW-1185">Reference proteome</keyword>
<organism evidence="1 2">
    <name type="scientific">Nothobranchius furzeri</name>
    <name type="common">Turquoise killifish</name>
    <dbReference type="NCBI Taxonomy" id="105023"/>
    <lineage>
        <taxon>Eukaryota</taxon>
        <taxon>Metazoa</taxon>
        <taxon>Chordata</taxon>
        <taxon>Craniata</taxon>
        <taxon>Vertebrata</taxon>
        <taxon>Euteleostomi</taxon>
        <taxon>Actinopterygii</taxon>
        <taxon>Neopterygii</taxon>
        <taxon>Teleostei</taxon>
        <taxon>Neoteleostei</taxon>
        <taxon>Acanthomorphata</taxon>
        <taxon>Ovalentaria</taxon>
        <taxon>Atherinomorphae</taxon>
        <taxon>Cyprinodontiformes</taxon>
        <taxon>Nothobranchiidae</taxon>
        <taxon>Nothobranchius</taxon>
    </lineage>
</organism>
<evidence type="ECO:0000313" key="1">
    <source>
        <dbReference type="Ensembl" id="ENSNFUP00015001486.1"/>
    </source>
</evidence>
<reference evidence="1" key="2">
    <citation type="submission" date="2025-08" db="UniProtKB">
        <authorList>
            <consortium name="Ensembl"/>
        </authorList>
    </citation>
    <scope>IDENTIFICATION</scope>
</reference>
<evidence type="ECO:0000313" key="2">
    <source>
        <dbReference type="Proteomes" id="UP000694548"/>
    </source>
</evidence>
<accession>A0A8C6NHG0</accession>
<sequence length="126" mass="14345">MHQLTCPPPPTEMSCSPVAENWSYTLMKVLKCYDMWTISNVSFCHEETGEVIKVPPSSQVAMDVQCVTSPNGESKQNLPLHLLLLCCSKVKFIHQALTRPRGADLFVHGKDWSFKKFLRRDFWSAS</sequence>
<dbReference type="AlphaFoldDB" id="A0A8C6NHG0"/>
<proteinExistence type="predicted"/>
<reference evidence="1" key="3">
    <citation type="submission" date="2025-09" db="UniProtKB">
        <authorList>
            <consortium name="Ensembl"/>
        </authorList>
    </citation>
    <scope>IDENTIFICATION</scope>
</reference>
<name>A0A8C6NHG0_NOTFU</name>
<dbReference type="Ensembl" id="ENSNFUT00015001605.1">
    <property type="protein sequence ID" value="ENSNFUP00015001486.1"/>
    <property type="gene ID" value="ENSNFUG00015000854.1"/>
</dbReference>
<protein>
    <submittedName>
        <fullName evidence="1">Uncharacterized protein</fullName>
    </submittedName>
</protein>
<dbReference type="GeneTree" id="ENSGT00940000155953"/>
<dbReference type="Proteomes" id="UP000694548">
    <property type="component" value="Chromosome sgr05"/>
</dbReference>
<reference evidence="1" key="1">
    <citation type="submission" date="2014-08" db="EMBL/GenBank/DDBJ databases">
        <authorList>
            <person name="Senf B."/>
            <person name="Petzold A."/>
            <person name="Downie B.R."/>
            <person name="Koch P."/>
            <person name="Platzer M."/>
        </authorList>
    </citation>
    <scope>NUCLEOTIDE SEQUENCE [LARGE SCALE GENOMIC DNA]</scope>
    <source>
        <strain evidence="1">GRZ</strain>
    </source>
</reference>